<protein>
    <submittedName>
        <fullName evidence="1">CCR4-NOT transcription complex subunit 1</fullName>
    </submittedName>
</protein>
<reference evidence="1 2" key="1">
    <citation type="journal article" date="2022" name="Plant J.">
        <title>Chromosome-level genome of Camellia lanceoleosa provides a valuable resource for understanding genome evolution and self-incompatibility.</title>
        <authorList>
            <person name="Gong W."/>
            <person name="Xiao S."/>
            <person name="Wang L."/>
            <person name="Liao Z."/>
            <person name="Chang Y."/>
            <person name="Mo W."/>
            <person name="Hu G."/>
            <person name="Li W."/>
            <person name="Zhao G."/>
            <person name="Zhu H."/>
            <person name="Hu X."/>
            <person name="Ji K."/>
            <person name="Xiang X."/>
            <person name="Song Q."/>
            <person name="Yuan D."/>
            <person name="Jin S."/>
            <person name="Zhang L."/>
        </authorList>
    </citation>
    <scope>NUCLEOTIDE SEQUENCE [LARGE SCALE GENOMIC DNA]</scope>
    <source>
        <strain evidence="1">SQ_2022a</strain>
    </source>
</reference>
<organism evidence="1 2">
    <name type="scientific">Camellia lanceoleosa</name>
    <dbReference type="NCBI Taxonomy" id="1840588"/>
    <lineage>
        <taxon>Eukaryota</taxon>
        <taxon>Viridiplantae</taxon>
        <taxon>Streptophyta</taxon>
        <taxon>Embryophyta</taxon>
        <taxon>Tracheophyta</taxon>
        <taxon>Spermatophyta</taxon>
        <taxon>Magnoliopsida</taxon>
        <taxon>eudicotyledons</taxon>
        <taxon>Gunneridae</taxon>
        <taxon>Pentapetalae</taxon>
        <taxon>asterids</taxon>
        <taxon>Ericales</taxon>
        <taxon>Theaceae</taxon>
        <taxon>Camellia</taxon>
    </lineage>
</organism>
<evidence type="ECO:0000313" key="1">
    <source>
        <dbReference type="EMBL" id="KAI8026093.1"/>
    </source>
</evidence>
<gene>
    <name evidence="1" type="ORF">LOK49_LG02G03653</name>
</gene>
<proteinExistence type="predicted"/>
<dbReference type="EMBL" id="CM045760">
    <property type="protein sequence ID" value="KAI8026093.1"/>
    <property type="molecule type" value="Genomic_DNA"/>
</dbReference>
<name>A0ACC0IL61_9ERIC</name>
<accession>A0ACC0IL61</accession>
<comment type="caution">
    <text evidence="1">The sequence shown here is derived from an EMBL/GenBank/DDBJ whole genome shotgun (WGS) entry which is preliminary data.</text>
</comment>
<dbReference type="Proteomes" id="UP001060215">
    <property type="component" value="Chromosome 3"/>
</dbReference>
<evidence type="ECO:0000313" key="2">
    <source>
        <dbReference type="Proteomes" id="UP001060215"/>
    </source>
</evidence>
<keyword evidence="2" id="KW-1185">Reference proteome</keyword>
<sequence length="193" mass="21249">MEDEKMATLSLSDQLPSGQRLSLVPPSQSPYSVGQLSSPICDIRSHIIFNQKLSAMGLQYFQRIVPLAMERAIKEVMAPVVQRSVTIAIQTTKELVLKDYAMESDETCIYNAAHLMVVSLARSLAHVTCKGFNITNEAQEEAVAIVLNDNLDLGCAVIEHVATDNVCFHASMIFHIPLPSYTYANKNIGQLVP</sequence>